<dbReference type="GO" id="GO:0009330">
    <property type="term" value="C:DNA topoisomerase type II (double strand cut, ATP-hydrolyzing) complex"/>
    <property type="evidence" value="ECO:0007669"/>
    <property type="project" value="InterPro"/>
</dbReference>
<dbReference type="GO" id="GO:0051276">
    <property type="term" value="P:chromosome organization"/>
    <property type="evidence" value="ECO:0007669"/>
    <property type="project" value="TreeGrafter"/>
</dbReference>
<evidence type="ECO:0000256" key="1">
    <source>
        <dbReference type="SAM" id="MobiDB-lite"/>
    </source>
</evidence>
<dbReference type="PANTHER" id="PTHR34810:SF1">
    <property type="entry name" value="DNA-BINDING PROTEIN BIN4"/>
    <property type="match status" value="1"/>
</dbReference>
<feature type="compositionally biased region" description="Basic residues" evidence="1">
    <location>
        <begin position="403"/>
        <end position="421"/>
    </location>
</feature>
<feature type="region of interest" description="Disordered" evidence="1">
    <location>
        <begin position="1"/>
        <end position="186"/>
    </location>
</feature>
<dbReference type="PANTHER" id="PTHR34810">
    <property type="entry name" value="DNA-BINDING PROTEIN BIN4"/>
    <property type="match status" value="1"/>
</dbReference>
<feature type="compositionally biased region" description="Basic and acidic residues" evidence="1">
    <location>
        <begin position="91"/>
        <end position="101"/>
    </location>
</feature>
<dbReference type="AlphaFoldDB" id="A0A6N2LSD8"/>
<feature type="compositionally biased region" description="Basic and acidic residues" evidence="1">
    <location>
        <begin position="143"/>
        <end position="155"/>
    </location>
</feature>
<accession>A0A6N2LSD8</accession>
<evidence type="ECO:0008006" key="3">
    <source>
        <dbReference type="Google" id="ProtNLM"/>
    </source>
</evidence>
<feature type="compositionally biased region" description="Low complexity" evidence="1">
    <location>
        <begin position="18"/>
        <end position="38"/>
    </location>
</feature>
<sequence>MSNSSREDSPDWLRSFQTPALTLSSDSASSPKASPSSDDTVHSQSSKEGNDLVGPITAVASSNKTSKPKGGAKKKKRKGDGDDGQDVEDGTFAKHTKESHASNHSVWALSSDSESCPDNSPPRNSRKNKIEESGNDEEPVLLRSREVSTVKEASKSKSPKISKGEGHSPKNGKIENDNLQSKATGNLGDAEITEEDTSEKHINAHVRIMCSSYSFFPSPILHPNSLSKTSMQVSTSRLPLVLSEKVQRSKALVECEGESIDLSGDMGAVGRVVIPDTPSGNSEMYIDLKGTIYRTTIVPSRTFCVVSFGQSEAKIEAIMNDFIQLKTQSNVYEAETMVEVGTLEGFSFDSEDETDKITKATALQTDQNEGVEELANGKTKRKPEKSSGVARKKGKSAVGKLQPVKKVRKKTQASNKTKTKK</sequence>
<dbReference type="InterPro" id="IPR033246">
    <property type="entry name" value="BIN4"/>
</dbReference>
<dbReference type="EMBL" id="CAADRP010001602">
    <property type="protein sequence ID" value="VFU44514.1"/>
    <property type="molecule type" value="Genomic_DNA"/>
</dbReference>
<feature type="compositionally biased region" description="Basic and acidic residues" evidence="1">
    <location>
        <begin position="1"/>
        <end position="11"/>
    </location>
</feature>
<organism evidence="2">
    <name type="scientific">Salix viminalis</name>
    <name type="common">Common osier</name>
    <name type="synonym">Basket willow</name>
    <dbReference type="NCBI Taxonomy" id="40686"/>
    <lineage>
        <taxon>Eukaryota</taxon>
        <taxon>Viridiplantae</taxon>
        <taxon>Streptophyta</taxon>
        <taxon>Embryophyta</taxon>
        <taxon>Tracheophyta</taxon>
        <taxon>Spermatophyta</taxon>
        <taxon>Magnoliopsida</taxon>
        <taxon>eudicotyledons</taxon>
        <taxon>Gunneridae</taxon>
        <taxon>Pentapetalae</taxon>
        <taxon>rosids</taxon>
        <taxon>fabids</taxon>
        <taxon>Malpighiales</taxon>
        <taxon>Salicaceae</taxon>
        <taxon>Saliceae</taxon>
        <taxon>Salix</taxon>
    </lineage>
</organism>
<reference evidence="2" key="1">
    <citation type="submission" date="2019-03" db="EMBL/GenBank/DDBJ databases">
        <authorList>
            <person name="Mank J."/>
            <person name="Almeida P."/>
        </authorList>
    </citation>
    <scope>NUCLEOTIDE SEQUENCE</scope>
    <source>
        <strain evidence="2">78183</strain>
    </source>
</reference>
<feature type="compositionally biased region" description="Polar residues" evidence="1">
    <location>
        <begin position="102"/>
        <end position="123"/>
    </location>
</feature>
<proteinExistence type="predicted"/>
<protein>
    <recommendedName>
        <fullName evidence="3">DNA-binding protein BIN4</fullName>
    </recommendedName>
</protein>
<feature type="compositionally biased region" description="Basic residues" evidence="1">
    <location>
        <begin position="66"/>
        <end position="78"/>
    </location>
</feature>
<name>A0A6N2LSD8_SALVM</name>
<gene>
    <name evidence="2" type="ORF">SVIM_LOCUS274042</name>
</gene>
<feature type="region of interest" description="Disordered" evidence="1">
    <location>
        <begin position="364"/>
        <end position="421"/>
    </location>
</feature>
<dbReference type="GO" id="GO:0003690">
    <property type="term" value="F:double-stranded DNA binding"/>
    <property type="evidence" value="ECO:0007669"/>
    <property type="project" value="InterPro"/>
</dbReference>
<evidence type="ECO:0000313" key="2">
    <source>
        <dbReference type="EMBL" id="VFU44514.1"/>
    </source>
</evidence>
<dbReference type="GO" id="GO:0005634">
    <property type="term" value="C:nucleus"/>
    <property type="evidence" value="ECO:0007669"/>
    <property type="project" value="TreeGrafter"/>
</dbReference>
<dbReference type="GO" id="GO:0042023">
    <property type="term" value="P:DNA endoreduplication"/>
    <property type="evidence" value="ECO:0007669"/>
    <property type="project" value="InterPro"/>
</dbReference>
<feature type="compositionally biased region" description="Basic and acidic residues" evidence="1">
    <location>
        <begin position="162"/>
        <end position="176"/>
    </location>
</feature>